<gene>
    <name evidence="1" type="ORF">NBEOAGPD_1124</name>
</gene>
<keyword evidence="2" id="KW-1185">Reference proteome</keyword>
<accession>A0AA37MAK1</accession>
<organism evidence="1 2">
    <name type="scientific">Methylobacterium gregans</name>
    <dbReference type="NCBI Taxonomy" id="374424"/>
    <lineage>
        <taxon>Bacteria</taxon>
        <taxon>Pseudomonadati</taxon>
        <taxon>Pseudomonadota</taxon>
        <taxon>Alphaproteobacteria</taxon>
        <taxon>Hyphomicrobiales</taxon>
        <taxon>Methylobacteriaceae</taxon>
        <taxon>Methylobacterium</taxon>
    </lineage>
</organism>
<evidence type="ECO:0000313" key="2">
    <source>
        <dbReference type="Proteomes" id="UP001055108"/>
    </source>
</evidence>
<name>A0AA37MAK1_9HYPH</name>
<dbReference type="SUPFAM" id="SSF51120">
    <property type="entry name" value="beta-Roll"/>
    <property type="match status" value="1"/>
</dbReference>
<dbReference type="InterPro" id="IPR011049">
    <property type="entry name" value="Serralysin-like_metalloprot_C"/>
</dbReference>
<dbReference type="Gene3D" id="2.150.10.10">
    <property type="entry name" value="Serralysin-like metalloprotease, C-terminal"/>
    <property type="match status" value="1"/>
</dbReference>
<dbReference type="RefSeq" id="WP_238301642.1">
    <property type="nucleotide sequence ID" value="NZ_BPQM01000025.1"/>
</dbReference>
<comment type="caution">
    <text evidence="1">The sequence shown here is derived from an EMBL/GenBank/DDBJ whole genome shotgun (WGS) entry which is preliminary data.</text>
</comment>
<dbReference type="AlphaFoldDB" id="A0AA37MAK1"/>
<evidence type="ECO:0000313" key="1">
    <source>
        <dbReference type="EMBL" id="GJD77913.1"/>
    </source>
</evidence>
<protein>
    <submittedName>
        <fullName evidence="1">Uncharacterized protein</fullName>
    </submittedName>
</protein>
<sequence>MDDSRASFFGVGIDPAAEDAGHFRPHRDNGQGLTAHRRFAVSINLTGDFEGGAVGFPETLTGGAGNDTFAFAAGDSGITASTSDLITGFDTGDSIQVQIVGGAVRAENRAAAGRSFDQPRELASEAFANGQANATFITGAPASDGSTAASGARAVRSAAVPAPPPMPGPAWAVVRISRSSAMTGESEIDRIQAPVQPEHCLRVRFGTRL</sequence>
<reference evidence="1" key="2">
    <citation type="submission" date="2021-08" db="EMBL/GenBank/DDBJ databases">
        <authorList>
            <person name="Tani A."/>
            <person name="Ola A."/>
            <person name="Ogura Y."/>
            <person name="Katsura K."/>
            <person name="Hayashi T."/>
        </authorList>
    </citation>
    <scope>NUCLEOTIDE SEQUENCE</scope>
    <source>
        <strain evidence="1">NBRC 103626</strain>
    </source>
</reference>
<reference evidence="1" key="1">
    <citation type="journal article" date="2016" name="Front. Microbiol.">
        <title>Genome Sequence of the Piezophilic, Mesophilic Sulfate-Reducing Bacterium Desulfovibrio indicus J2T.</title>
        <authorList>
            <person name="Cao J."/>
            <person name="Maignien L."/>
            <person name="Shao Z."/>
            <person name="Alain K."/>
            <person name="Jebbar M."/>
        </authorList>
    </citation>
    <scope>NUCLEOTIDE SEQUENCE</scope>
    <source>
        <strain evidence="1">NBRC 103626</strain>
    </source>
</reference>
<dbReference type="EMBL" id="BPQM01000025">
    <property type="protein sequence ID" value="GJD77913.1"/>
    <property type="molecule type" value="Genomic_DNA"/>
</dbReference>
<dbReference type="Proteomes" id="UP001055108">
    <property type="component" value="Unassembled WGS sequence"/>
</dbReference>
<proteinExistence type="predicted"/>